<dbReference type="PROSITE" id="PS00166">
    <property type="entry name" value="ENOYL_COA_HYDRATASE"/>
    <property type="match status" value="1"/>
</dbReference>
<dbReference type="InterPro" id="IPR001753">
    <property type="entry name" value="Enoyl-CoA_hydra/iso"/>
</dbReference>
<protein>
    <submittedName>
        <fullName evidence="4">Enoyl-CoA hydratase-related protein</fullName>
    </submittedName>
</protein>
<evidence type="ECO:0000256" key="1">
    <source>
        <dbReference type="ARBA" id="ARBA00005254"/>
    </source>
</evidence>
<dbReference type="Pfam" id="PF00378">
    <property type="entry name" value="ECH_1"/>
    <property type="match status" value="1"/>
</dbReference>
<comment type="similarity">
    <text evidence="1 3">Belongs to the enoyl-CoA hydratase/isomerase family.</text>
</comment>
<gene>
    <name evidence="4" type="ORF">O6R05_01650</name>
</gene>
<dbReference type="EMBL" id="CP115667">
    <property type="protein sequence ID" value="WBW50274.1"/>
    <property type="molecule type" value="Genomic_DNA"/>
</dbReference>
<dbReference type="PANTHER" id="PTHR11941:SF54">
    <property type="entry name" value="ENOYL-COA HYDRATASE, MITOCHONDRIAL"/>
    <property type="match status" value="1"/>
</dbReference>
<dbReference type="SUPFAM" id="SSF52096">
    <property type="entry name" value="ClpP/crotonase"/>
    <property type="match status" value="1"/>
</dbReference>
<evidence type="ECO:0000256" key="3">
    <source>
        <dbReference type="RuleBase" id="RU003707"/>
    </source>
</evidence>
<keyword evidence="2" id="KW-0456">Lyase</keyword>
<sequence length="274" mass="29730">MDYKYLKFDLNDGILVLTIDRQKAMNALNSEVIEELNSALDDIEKNYEIEVVILTGAGKAFVAGADISEMAQMQVFEAQAFAKHGMDTFLKLEKLPRPVIAAVNGFALGGGCELMMSCDIRIASTKAKIGQPEVSLGITPGFGGTQRLARIVGLSKAKEMIFTGDAISADEAKEIGLVSYVTEPEALLDKAVEIAKAITKNSQVAVRNAKEAINAATEVDILTGMGIERAHFGLCFADEAQYEGMSAFLDKRRPEFNIKPKDKACLNAKEEENK</sequence>
<dbReference type="Gene3D" id="3.90.226.10">
    <property type="entry name" value="2-enoyl-CoA Hydratase, Chain A, domain 1"/>
    <property type="match status" value="1"/>
</dbReference>
<dbReference type="InterPro" id="IPR014748">
    <property type="entry name" value="Enoyl-CoA_hydra_C"/>
</dbReference>
<reference evidence="4 5" key="1">
    <citation type="submission" date="2023-01" db="EMBL/GenBank/DDBJ databases">
        <authorList>
            <person name="Lee S.H."/>
            <person name="Jung H.S."/>
            <person name="Yun J.U."/>
        </authorList>
    </citation>
    <scope>NUCLEOTIDE SEQUENCE [LARGE SCALE GENOMIC DNA]</scope>
    <source>
        <strain evidence="4 5">CBA3646</strain>
    </source>
</reference>
<evidence type="ECO:0000313" key="4">
    <source>
        <dbReference type="EMBL" id="WBW50274.1"/>
    </source>
</evidence>
<accession>A0ABY7QU27</accession>
<name>A0ABY7QU27_9FIRM</name>
<dbReference type="InterPro" id="IPR029045">
    <property type="entry name" value="ClpP/crotonase-like_dom_sf"/>
</dbReference>
<evidence type="ECO:0000256" key="2">
    <source>
        <dbReference type="ARBA" id="ARBA00023239"/>
    </source>
</evidence>
<organism evidence="4 5">
    <name type="scientific">Peptoniphilus equinus</name>
    <dbReference type="NCBI Taxonomy" id="3016343"/>
    <lineage>
        <taxon>Bacteria</taxon>
        <taxon>Bacillati</taxon>
        <taxon>Bacillota</taxon>
        <taxon>Tissierellia</taxon>
        <taxon>Tissierellales</taxon>
        <taxon>Peptoniphilaceae</taxon>
        <taxon>Peptoniphilus</taxon>
    </lineage>
</organism>
<keyword evidence="5" id="KW-1185">Reference proteome</keyword>
<dbReference type="PANTHER" id="PTHR11941">
    <property type="entry name" value="ENOYL-COA HYDRATASE-RELATED"/>
    <property type="match status" value="1"/>
</dbReference>
<dbReference type="CDD" id="cd06558">
    <property type="entry name" value="crotonase-like"/>
    <property type="match status" value="1"/>
</dbReference>
<evidence type="ECO:0000313" key="5">
    <source>
        <dbReference type="Proteomes" id="UP001210339"/>
    </source>
</evidence>
<proteinExistence type="inferred from homology"/>
<dbReference type="InterPro" id="IPR018376">
    <property type="entry name" value="Enoyl-CoA_hyd/isom_CS"/>
</dbReference>
<dbReference type="Proteomes" id="UP001210339">
    <property type="component" value="Chromosome"/>
</dbReference>
<dbReference type="Gene3D" id="1.10.12.10">
    <property type="entry name" value="Lyase 2-enoyl-coa Hydratase, Chain A, domain 2"/>
    <property type="match status" value="1"/>
</dbReference>
<dbReference type="RefSeq" id="WP_271191806.1">
    <property type="nucleotide sequence ID" value="NZ_CP115667.1"/>
</dbReference>